<dbReference type="Gene3D" id="1.10.287.70">
    <property type="match status" value="1"/>
</dbReference>
<evidence type="ECO:0000259" key="4">
    <source>
        <dbReference type="PROSITE" id="PS51202"/>
    </source>
</evidence>
<comment type="caution">
    <text evidence="5">The sequence shown here is derived from an EMBL/GenBank/DDBJ whole genome shotgun (WGS) entry which is preliminary data.</text>
</comment>
<evidence type="ECO:0000256" key="2">
    <source>
        <dbReference type="SAM" id="Phobius"/>
    </source>
</evidence>
<dbReference type="InterPro" id="IPR050721">
    <property type="entry name" value="Trk_Ktr_HKT_K-transport"/>
</dbReference>
<dbReference type="EMBL" id="SJPP01000001">
    <property type="protein sequence ID" value="TWU11448.1"/>
    <property type="molecule type" value="Genomic_DNA"/>
</dbReference>
<dbReference type="Gene3D" id="3.30.70.1450">
    <property type="entry name" value="Regulator of K+ conductance, C-terminal domain"/>
    <property type="match status" value="1"/>
</dbReference>
<dbReference type="InterPro" id="IPR013099">
    <property type="entry name" value="K_chnl_dom"/>
</dbReference>
<dbReference type="GO" id="GO:0008324">
    <property type="term" value="F:monoatomic cation transmembrane transporter activity"/>
    <property type="evidence" value="ECO:0007669"/>
    <property type="project" value="InterPro"/>
</dbReference>
<keyword evidence="2" id="KW-0472">Membrane</keyword>
<organism evidence="5 6">
    <name type="scientific">Symmachiella macrocystis</name>
    <dbReference type="NCBI Taxonomy" id="2527985"/>
    <lineage>
        <taxon>Bacteria</taxon>
        <taxon>Pseudomonadati</taxon>
        <taxon>Planctomycetota</taxon>
        <taxon>Planctomycetia</taxon>
        <taxon>Planctomycetales</taxon>
        <taxon>Planctomycetaceae</taxon>
        <taxon>Symmachiella</taxon>
    </lineage>
</organism>
<dbReference type="SUPFAM" id="SSF81324">
    <property type="entry name" value="Voltage-gated potassium channels"/>
    <property type="match status" value="1"/>
</dbReference>
<evidence type="ECO:0000259" key="3">
    <source>
        <dbReference type="PROSITE" id="PS51201"/>
    </source>
</evidence>
<dbReference type="Pfam" id="PF07885">
    <property type="entry name" value="Ion_trans_2"/>
    <property type="match status" value="1"/>
</dbReference>
<dbReference type="AlphaFoldDB" id="A0A5C6BHC7"/>
<sequence>MRRILIIILLLLVLTTVGIIGFRLIEGWDWIDCVYYTVVTVTTVGYEIHPLSDEGKLFVTFYLVTCLGIFTYSAFQLGQWVVSAEMRSFWELRRMQKKIDQLDGHYIVCGMGRMGRTICDNLEEQGQPFVVIDTDEERVISLCQSKDWPHIVGDATDDGILQLAAIERAKSLAAVLPTDADNVYVCLTARLMVPELQIVVRASDDKAAAKMRQAGANRVVSPYRQGALKMARFMVSPNVEDFLEIAGKRGQELELVDIQVADDSPYVGKQLTETNLRAMGVMIIGIRRNNGERLMPPPGTAQIESGDCLFAFGSSSAINEMIGNMPE</sequence>
<dbReference type="PANTHER" id="PTHR43833">
    <property type="entry name" value="POTASSIUM CHANNEL PROTEIN 2-RELATED-RELATED"/>
    <property type="match status" value="1"/>
</dbReference>
<evidence type="ECO:0000313" key="5">
    <source>
        <dbReference type="EMBL" id="TWU11448.1"/>
    </source>
</evidence>
<dbReference type="InterPro" id="IPR036291">
    <property type="entry name" value="NAD(P)-bd_dom_sf"/>
</dbReference>
<keyword evidence="5" id="KW-0407">Ion channel</keyword>
<dbReference type="PROSITE" id="PS51202">
    <property type="entry name" value="RCK_C"/>
    <property type="match status" value="1"/>
</dbReference>
<name>A0A5C6BHC7_9PLAN</name>
<dbReference type="InterPro" id="IPR036721">
    <property type="entry name" value="RCK_C_sf"/>
</dbReference>
<evidence type="ECO:0000256" key="1">
    <source>
        <dbReference type="ARBA" id="ARBA00004651"/>
    </source>
</evidence>
<dbReference type="InterPro" id="IPR006037">
    <property type="entry name" value="RCK_C"/>
</dbReference>
<feature type="domain" description="RCK N-terminal" evidence="3">
    <location>
        <begin position="103"/>
        <end position="221"/>
    </location>
</feature>
<dbReference type="PANTHER" id="PTHR43833:SF9">
    <property type="entry name" value="POTASSIUM CHANNEL PROTEIN YUGO-RELATED"/>
    <property type="match status" value="1"/>
</dbReference>
<feature type="transmembrane region" description="Helical" evidence="2">
    <location>
        <begin position="59"/>
        <end position="82"/>
    </location>
</feature>
<dbReference type="InterPro" id="IPR003148">
    <property type="entry name" value="RCK_N"/>
</dbReference>
<gene>
    <name evidence="5" type="primary">kch_1</name>
    <name evidence="5" type="ORF">CA54_02550</name>
</gene>
<dbReference type="Pfam" id="PF02254">
    <property type="entry name" value="TrkA_N"/>
    <property type="match status" value="1"/>
</dbReference>
<reference evidence="5 6" key="1">
    <citation type="submission" date="2019-02" db="EMBL/GenBank/DDBJ databases">
        <title>Deep-cultivation of Planctomycetes and their phenomic and genomic characterization uncovers novel biology.</title>
        <authorList>
            <person name="Wiegand S."/>
            <person name="Jogler M."/>
            <person name="Boedeker C."/>
            <person name="Pinto D."/>
            <person name="Vollmers J."/>
            <person name="Rivas-Marin E."/>
            <person name="Kohn T."/>
            <person name="Peeters S.H."/>
            <person name="Heuer A."/>
            <person name="Rast P."/>
            <person name="Oberbeckmann S."/>
            <person name="Bunk B."/>
            <person name="Jeske O."/>
            <person name="Meyerdierks A."/>
            <person name="Storesund J.E."/>
            <person name="Kallscheuer N."/>
            <person name="Luecker S."/>
            <person name="Lage O.M."/>
            <person name="Pohl T."/>
            <person name="Merkel B.J."/>
            <person name="Hornburger P."/>
            <person name="Mueller R.-W."/>
            <person name="Bruemmer F."/>
            <person name="Labrenz M."/>
            <person name="Spormann A.M."/>
            <person name="Op Den Camp H."/>
            <person name="Overmann J."/>
            <person name="Amann R."/>
            <person name="Jetten M.S.M."/>
            <person name="Mascher T."/>
            <person name="Medema M.H."/>
            <person name="Devos D.P."/>
            <person name="Kaster A.-K."/>
            <person name="Ovreas L."/>
            <person name="Rohde M."/>
            <person name="Galperin M.Y."/>
            <person name="Jogler C."/>
        </authorList>
    </citation>
    <scope>NUCLEOTIDE SEQUENCE [LARGE SCALE GENOMIC DNA]</scope>
    <source>
        <strain evidence="5 6">CA54</strain>
    </source>
</reference>
<dbReference type="GO" id="GO:0005886">
    <property type="term" value="C:plasma membrane"/>
    <property type="evidence" value="ECO:0007669"/>
    <property type="project" value="UniProtKB-SubCell"/>
</dbReference>
<protein>
    <submittedName>
        <fullName evidence="5">Voltage-gated potassium channel Kch</fullName>
    </submittedName>
</protein>
<dbReference type="Pfam" id="PF02080">
    <property type="entry name" value="TrkA_C"/>
    <property type="match status" value="1"/>
</dbReference>
<keyword evidence="5" id="KW-0406">Ion transport</keyword>
<proteinExistence type="predicted"/>
<dbReference type="GO" id="GO:0006813">
    <property type="term" value="P:potassium ion transport"/>
    <property type="evidence" value="ECO:0007669"/>
    <property type="project" value="InterPro"/>
</dbReference>
<keyword evidence="6" id="KW-1185">Reference proteome</keyword>
<dbReference type="SUPFAM" id="SSF51735">
    <property type="entry name" value="NAD(P)-binding Rossmann-fold domains"/>
    <property type="match status" value="1"/>
</dbReference>
<keyword evidence="2" id="KW-0812">Transmembrane</keyword>
<dbReference type="Proteomes" id="UP000320735">
    <property type="component" value="Unassembled WGS sequence"/>
</dbReference>
<comment type="subcellular location">
    <subcellularLocation>
        <location evidence="1">Cell membrane</location>
        <topology evidence="1">Multi-pass membrane protein</topology>
    </subcellularLocation>
</comment>
<accession>A0A5C6BHC7</accession>
<evidence type="ECO:0000313" key="6">
    <source>
        <dbReference type="Proteomes" id="UP000320735"/>
    </source>
</evidence>
<feature type="domain" description="RCK C-terminal" evidence="4">
    <location>
        <begin position="240"/>
        <end position="327"/>
    </location>
</feature>
<dbReference type="OrthoDB" id="9785285at2"/>
<keyword evidence="5" id="KW-0813">Transport</keyword>
<dbReference type="Gene3D" id="3.40.50.720">
    <property type="entry name" value="NAD(P)-binding Rossmann-like Domain"/>
    <property type="match status" value="1"/>
</dbReference>
<dbReference type="RefSeq" id="WP_146369054.1">
    <property type="nucleotide sequence ID" value="NZ_SJPP01000001.1"/>
</dbReference>
<dbReference type="PROSITE" id="PS51201">
    <property type="entry name" value="RCK_N"/>
    <property type="match status" value="1"/>
</dbReference>
<keyword evidence="2" id="KW-1133">Transmembrane helix</keyword>
<dbReference type="SUPFAM" id="SSF116726">
    <property type="entry name" value="TrkA C-terminal domain-like"/>
    <property type="match status" value="1"/>
</dbReference>